<gene>
    <name evidence="17 22" type="primary">polA</name>
    <name evidence="22" type="ORF">H4O24_03880</name>
</gene>
<sequence>MIMSDATELAPAAASDGAVRKPHLYLVDGSAYIFRAYHRLPPLTNPQGTPVGAVYGYTTMLWKLAQDLDDADGPTHLAVILDKASQSFRHDLYADYKANRPPPPEDLVPQFPLIREATRAFSLPCIEEDMLEADDLIASYARAATRRGWDVTIVSSDKDLMQLVGRCADPDDGVEGGCIDMLDTMKNARIEIAEVVEKFGVPPEKLGDVLALMGDSVDNVPGVRGIGPKTAEKLINEYGDLESVLAAAPEMKKSKMRENLIEHTDMARLSRQLVQLKEDCPLPMPLDEFALDGIPKEPLADFLSTHGFTSLLKRLGAGAGSPSRPTDLNPAKPANAAAEAASGTRQPLPEWPAVDLDAYECVTTLDRLDAWIARAFAAHAVAIDTETSSLDSMQAELAGISLALGPNDACYIPLAHGSDDMFAEKPQQVPKAEALARLKPLLESDAVLKIGQNVKYDLTVLQRCGIEVAPVDDTMILSFDLDAGRGGGGIGQAHGMDSLSQTHLGHTTLTFKDICGTGKKQIPFSAVPLDKATRYAAEDADVTWRLHRVLRQRLADEGGTRIYENVDRPLIPVIAMMERNGIKVDREHLARLSGEFAEQIATLETEVHEMAGESFAIGSPKQLGDILFDKMGLKGGRKGKSGQFSTDQTVLEKLAGEGVPMANKVLEWRGLSKLRSTYTEALQQAINPNTGRVHTSYSLVGAQTGRLSSTDPNLQNIPIRTETGRQIREAFVAEPGNVLLAADYSQIELRLAAHMADVPPLKEAFADGEDIHARTAREMYGEVTRDTRAQAKTINFAILYGISRWGLAGRLGTDADEAQAVIDRYFERFPGIQKYIVHTLERVRETGYSETLFGRKTHFRNINSKNPNERAGAERAAINAPIQGTSADIIKRAMVRMMPALHDAGLGHVRMLLQVHDELVFELPEGDVAAASPVIERVMADAALPSVELSVPLGIEIGTGHSWGAAH</sequence>
<dbReference type="NCBIfam" id="TIGR00593">
    <property type="entry name" value="pola"/>
    <property type="match status" value="1"/>
</dbReference>
<keyword evidence="5 17" id="KW-0808">Transferase</keyword>
<comment type="function">
    <text evidence="17">In addition to polymerase activity, this DNA polymerase exhibits 3'-5' and 5'-3' exonuclease activity.</text>
</comment>
<dbReference type="Gene3D" id="1.10.150.20">
    <property type="entry name" value="5' to 3' exonuclease, C-terminal subdomain"/>
    <property type="match status" value="2"/>
</dbReference>
<organism evidence="22 23">
    <name type="scientific">Croceicoccus marinus</name>
    <dbReference type="NCBI Taxonomy" id="450378"/>
    <lineage>
        <taxon>Bacteria</taxon>
        <taxon>Pseudomonadati</taxon>
        <taxon>Pseudomonadota</taxon>
        <taxon>Alphaproteobacteria</taxon>
        <taxon>Sphingomonadales</taxon>
        <taxon>Erythrobacteraceae</taxon>
        <taxon>Croceicoccus</taxon>
    </lineage>
</organism>
<dbReference type="CDD" id="cd08637">
    <property type="entry name" value="DNA_pol_A_pol_I_C"/>
    <property type="match status" value="1"/>
</dbReference>
<feature type="region of interest" description="Disordered" evidence="18">
    <location>
        <begin position="318"/>
        <end position="347"/>
    </location>
</feature>
<evidence type="ECO:0000256" key="9">
    <source>
        <dbReference type="ARBA" id="ARBA00022763"/>
    </source>
</evidence>
<dbReference type="GO" id="GO:0008409">
    <property type="term" value="F:5'-3' exonuclease activity"/>
    <property type="evidence" value="ECO:0007669"/>
    <property type="project" value="UniProtKB-UniRule"/>
</dbReference>
<evidence type="ECO:0000259" key="20">
    <source>
        <dbReference type="SMART" id="SM00475"/>
    </source>
</evidence>
<evidence type="ECO:0000259" key="21">
    <source>
        <dbReference type="SMART" id="SM00482"/>
    </source>
</evidence>
<dbReference type="NCBIfam" id="NF004397">
    <property type="entry name" value="PRK05755.1"/>
    <property type="match status" value="1"/>
</dbReference>
<dbReference type="GO" id="GO:0003677">
    <property type="term" value="F:DNA binding"/>
    <property type="evidence" value="ECO:0007669"/>
    <property type="project" value="UniProtKB-UniRule"/>
</dbReference>
<dbReference type="FunFam" id="1.10.150.20:FF:000002">
    <property type="entry name" value="DNA polymerase I"/>
    <property type="match status" value="1"/>
</dbReference>
<dbReference type="GO" id="GO:0006261">
    <property type="term" value="P:DNA-templated DNA replication"/>
    <property type="evidence" value="ECO:0007669"/>
    <property type="project" value="UniProtKB-UniRule"/>
</dbReference>
<accession>A0A7G6VVQ6</accession>
<dbReference type="InterPro" id="IPR036279">
    <property type="entry name" value="5-3_exonuclease_C_sf"/>
</dbReference>
<dbReference type="InterPro" id="IPR020046">
    <property type="entry name" value="5-3_exonucl_a-hlix_arch_N"/>
</dbReference>
<dbReference type="EC" id="2.7.7.7" evidence="3 16"/>
<dbReference type="GO" id="GO:0003887">
    <property type="term" value="F:DNA-directed DNA polymerase activity"/>
    <property type="evidence" value="ECO:0007669"/>
    <property type="project" value="UniProtKB-UniRule"/>
</dbReference>
<evidence type="ECO:0000256" key="3">
    <source>
        <dbReference type="ARBA" id="ARBA00012417"/>
    </source>
</evidence>
<feature type="compositionally biased region" description="Low complexity" evidence="18">
    <location>
        <begin position="329"/>
        <end position="341"/>
    </location>
</feature>
<dbReference type="FunFam" id="3.30.420.10:FF:000026">
    <property type="entry name" value="DNA polymerase I"/>
    <property type="match status" value="1"/>
</dbReference>
<feature type="domain" description="5'-3' exonuclease" evidence="20">
    <location>
        <begin position="20"/>
        <end position="292"/>
    </location>
</feature>
<evidence type="ECO:0000256" key="2">
    <source>
        <dbReference type="ARBA" id="ARBA00011541"/>
    </source>
</evidence>
<dbReference type="InterPro" id="IPR019760">
    <property type="entry name" value="DNA-dir_DNA_pol_A_CS"/>
</dbReference>
<dbReference type="PROSITE" id="PS00447">
    <property type="entry name" value="DNA_POLYMERASE_A"/>
    <property type="match status" value="1"/>
</dbReference>
<dbReference type="InterPro" id="IPR008918">
    <property type="entry name" value="HhH2"/>
</dbReference>
<evidence type="ECO:0000256" key="10">
    <source>
        <dbReference type="ARBA" id="ARBA00022801"/>
    </source>
</evidence>
<keyword evidence="10 17" id="KW-0378">Hydrolase</keyword>
<evidence type="ECO:0000256" key="15">
    <source>
        <dbReference type="ARBA" id="ARBA00049244"/>
    </source>
</evidence>
<dbReference type="FunFam" id="1.10.150.20:FF:000003">
    <property type="entry name" value="DNA polymerase I"/>
    <property type="match status" value="1"/>
</dbReference>
<keyword evidence="11 17" id="KW-0269">Exonuclease</keyword>
<keyword evidence="6 17" id="KW-0548">Nucleotidyltransferase</keyword>
<keyword evidence="8" id="KW-0540">Nuclease</keyword>
<dbReference type="AlphaFoldDB" id="A0A7G6VVQ6"/>
<proteinExistence type="inferred from homology"/>
<dbReference type="Pfam" id="PF01612">
    <property type="entry name" value="DNA_pol_A_exo1"/>
    <property type="match status" value="1"/>
</dbReference>
<evidence type="ECO:0000256" key="11">
    <source>
        <dbReference type="ARBA" id="ARBA00022839"/>
    </source>
</evidence>
<dbReference type="InterPro" id="IPR043502">
    <property type="entry name" value="DNA/RNA_pol_sf"/>
</dbReference>
<dbReference type="PRINTS" id="PR00868">
    <property type="entry name" value="DNAPOLI"/>
</dbReference>
<dbReference type="Gene3D" id="3.40.50.1010">
    <property type="entry name" value="5'-nuclease"/>
    <property type="match status" value="1"/>
</dbReference>
<dbReference type="EMBL" id="CP060052">
    <property type="protein sequence ID" value="QNE05821.1"/>
    <property type="molecule type" value="Genomic_DNA"/>
</dbReference>
<evidence type="ECO:0000256" key="13">
    <source>
        <dbReference type="ARBA" id="ARBA00023125"/>
    </source>
</evidence>
<keyword evidence="14 17" id="KW-0234">DNA repair</keyword>
<dbReference type="Pfam" id="PF01367">
    <property type="entry name" value="5_3_exonuc"/>
    <property type="match status" value="1"/>
</dbReference>
<evidence type="ECO:0000256" key="18">
    <source>
        <dbReference type="SAM" id="MobiDB-lite"/>
    </source>
</evidence>
<dbReference type="PANTHER" id="PTHR10133">
    <property type="entry name" value="DNA POLYMERASE I"/>
    <property type="match status" value="1"/>
</dbReference>
<dbReference type="InterPro" id="IPR012337">
    <property type="entry name" value="RNaseH-like_sf"/>
</dbReference>
<keyword evidence="7 17" id="KW-0235">DNA replication</keyword>
<dbReference type="Gene3D" id="3.30.420.10">
    <property type="entry name" value="Ribonuclease H-like superfamily/Ribonuclease H"/>
    <property type="match status" value="1"/>
</dbReference>
<reference evidence="22 23" key="1">
    <citation type="submission" date="2020-08" db="EMBL/GenBank/DDBJ databases">
        <authorList>
            <person name="Liu G."/>
            <person name="Sun C."/>
        </authorList>
    </citation>
    <scope>NUCLEOTIDE SEQUENCE [LARGE SCALE GENOMIC DNA]</scope>
    <source>
        <strain evidence="22 23">OT19</strain>
    </source>
</reference>
<dbReference type="Pfam" id="PF02739">
    <property type="entry name" value="5_3_exonuc_N"/>
    <property type="match status" value="1"/>
</dbReference>
<dbReference type="InterPro" id="IPR002421">
    <property type="entry name" value="5-3_exonuclease"/>
</dbReference>
<dbReference type="Proteomes" id="UP000515297">
    <property type="component" value="Chromosome"/>
</dbReference>
<dbReference type="SUPFAM" id="SSF53098">
    <property type="entry name" value="Ribonuclease H-like"/>
    <property type="match status" value="1"/>
</dbReference>
<comment type="subunit">
    <text evidence="2">Single-chain monomer with multiple functions.</text>
</comment>
<dbReference type="CDD" id="cd09859">
    <property type="entry name" value="PIN_53EXO"/>
    <property type="match status" value="1"/>
</dbReference>
<dbReference type="GO" id="GO:0008408">
    <property type="term" value="F:3'-5' exonuclease activity"/>
    <property type="evidence" value="ECO:0007669"/>
    <property type="project" value="UniProtKB-UniRule"/>
</dbReference>
<evidence type="ECO:0000256" key="6">
    <source>
        <dbReference type="ARBA" id="ARBA00022695"/>
    </source>
</evidence>
<dbReference type="InterPro" id="IPR036397">
    <property type="entry name" value="RNaseH_sf"/>
</dbReference>
<name>A0A7G6VVQ6_9SPHN</name>
<feature type="domain" description="DNA-directed DNA polymerase family A palm" evidence="21">
    <location>
        <begin position="724"/>
        <end position="927"/>
    </location>
</feature>
<dbReference type="SUPFAM" id="SSF56672">
    <property type="entry name" value="DNA/RNA polymerases"/>
    <property type="match status" value="1"/>
</dbReference>
<dbReference type="SMART" id="SM00482">
    <property type="entry name" value="POLAc"/>
    <property type="match status" value="1"/>
</dbReference>
<dbReference type="SUPFAM" id="SSF47807">
    <property type="entry name" value="5' to 3' exonuclease, C-terminal subdomain"/>
    <property type="match status" value="1"/>
</dbReference>
<dbReference type="SMART" id="SM00474">
    <property type="entry name" value="35EXOc"/>
    <property type="match status" value="1"/>
</dbReference>
<dbReference type="CDD" id="cd06139">
    <property type="entry name" value="DNA_polA_I_Ecoli_like_exo"/>
    <property type="match status" value="1"/>
</dbReference>
<dbReference type="PANTHER" id="PTHR10133:SF27">
    <property type="entry name" value="DNA POLYMERASE NU"/>
    <property type="match status" value="1"/>
</dbReference>
<dbReference type="SMART" id="SM00279">
    <property type="entry name" value="HhH2"/>
    <property type="match status" value="1"/>
</dbReference>
<feature type="domain" description="3'-5' exonuclease" evidence="19">
    <location>
        <begin position="359"/>
        <end position="555"/>
    </location>
</feature>
<evidence type="ECO:0000256" key="7">
    <source>
        <dbReference type="ARBA" id="ARBA00022705"/>
    </source>
</evidence>
<dbReference type="SMART" id="SM00475">
    <property type="entry name" value="53EXOc"/>
    <property type="match status" value="1"/>
</dbReference>
<evidence type="ECO:0000256" key="14">
    <source>
        <dbReference type="ARBA" id="ARBA00023204"/>
    </source>
</evidence>
<evidence type="ECO:0000256" key="16">
    <source>
        <dbReference type="NCBIfam" id="TIGR00593"/>
    </source>
</evidence>
<evidence type="ECO:0000313" key="23">
    <source>
        <dbReference type="Proteomes" id="UP000515297"/>
    </source>
</evidence>
<dbReference type="InterPro" id="IPR001098">
    <property type="entry name" value="DNA-dir_DNA_pol_A_palm_dom"/>
</dbReference>
<dbReference type="InterPro" id="IPR029060">
    <property type="entry name" value="PIN-like_dom_sf"/>
</dbReference>
<evidence type="ECO:0000256" key="4">
    <source>
        <dbReference type="ARBA" id="ARBA00020311"/>
    </source>
</evidence>
<evidence type="ECO:0000256" key="1">
    <source>
        <dbReference type="ARBA" id="ARBA00007705"/>
    </source>
</evidence>
<dbReference type="InterPro" id="IPR002562">
    <property type="entry name" value="3'-5'_exonuclease_dom"/>
</dbReference>
<dbReference type="InterPro" id="IPR002298">
    <property type="entry name" value="DNA_polymerase_A"/>
</dbReference>
<dbReference type="SUPFAM" id="SSF88723">
    <property type="entry name" value="PIN domain-like"/>
    <property type="match status" value="1"/>
</dbReference>
<protein>
    <recommendedName>
        <fullName evidence="4 16">DNA polymerase I</fullName>
        <ecNumber evidence="3 16">2.7.7.7</ecNumber>
    </recommendedName>
</protein>
<dbReference type="Gene3D" id="3.30.70.370">
    <property type="match status" value="1"/>
</dbReference>
<comment type="similarity">
    <text evidence="1 17">Belongs to the DNA polymerase type-A family.</text>
</comment>
<comment type="catalytic activity">
    <reaction evidence="15 17">
        <text>DNA(n) + a 2'-deoxyribonucleoside 5'-triphosphate = DNA(n+1) + diphosphate</text>
        <dbReference type="Rhea" id="RHEA:22508"/>
        <dbReference type="Rhea" id="RHEA-COMP:17339"/>
        <dbReference type="Rhea" id="RHEA-COMP:17340"/>
        <dbReference type="ChEBI" id="CHEBI:33019"/>
        <dbReference type="ChEBI" id="CHEBI:61560"/>
        <dbReference type="ChEBI" id="CHEBI:173112"/>
        <dbReference type="EC" id="2.7.7.7"/>
    </reaction>
</comment>
<dbReference type="InterPro" id="IPR018320">
    <property type="entry name" value="DNA_polymerase_1"/>
</dbReference>
<keyword evidence="9 17" id="KW-0227">DNA damage</keyword>
<dbReference type="InterPro" id="IPR020045">
    <property type="entry name" value="DNA_polI_H3TH"/>
</dbReference>
<dbReference type="Gene3D" id="1.20.1060.10">
    <property type="entry name" value="Taq DNA Polymerase, Chain T, domain 4"/>
    <property type="match status" value="1"/>
</dbReference>
<evidence type="ECO:0000256" key="12">
    <source>
        <dbReference type="ARBA" id="ARBA00022932"/>
    </source>
</evidence>
<dbReference type="Pfam" id="PF00476">
    <property type="entry name" value="DNA_pol_A"/>
    <property type="match status" value="1"/>
</dbReference>
<keyword evidence="13 17" id="KW-0238">DNA-binding</keyword>
<dbReference type="FunFam" id="1.20.1060.10:FF:000001">
    <property type="entry name" value="DNA polymerase I"/>
    <property type="match status" value="1"/>
</dbReference>
<evidence type="ECO:0000256" key="8">
    <source>
        <dbReference type="ARBA" id="ARBA00022722"/>
    </source>
</evidence>
<evidence type="ECO:0000259" key="19">
    <source>
        <dbReference type="SMART" id="SM00474"/>
    </source>
</evidence>
<dbReference type="GO" id="GO:0006302">
    <property type="term" value="P:double-strand break repair"/>
    <property type="evidence" value="ECO:0007669"/>
    <property type="project" value="TreeGrafter"/>
</dbReference>
<keyword evidence="12 17" id="KW-0239">DNA-directed DNA polymerase</keyword>
<evidence type="ECO:0000313" key="22">
    <source>
        <dbReference type="EMBL" id="QNE05821.1"/>
    </source>
</evidence>
<evidence type="ECO:0000256" key="17">
    <source>
        <dbReference type="RuleBase" id="RU004460"/>
    </source>
</evidence>
<evidence type="ECO:0000256" key="5">
    <source>
        <dbReference type="ARBA" id="ARBA00022679"/>
    </source>
</evidence>
<dbReference type="CDD" id="cd09898">
    <property type="entry name" value="H3TH_53EXO"/>
    <property type="match status" value="1"/>
</dbReference>